<dbReference type="EMBL" id="LT828648">
    <property type="protein sequence ID" value="SLM49960.1"/>
    <property type="molecule type" value="Genomic_DNA"/>
</dbReference>
<accession>A0A1W1IAD9</accession>
<dbReference type="STRING" id="1325564.NSJP_3793"/>
<protein>
    <submittedName>
        <fullName evidence="1">Putative Methylase involved in ubiquinone/menaquinone biosynthesis</fullName>
    </submittedName>
</protein>
<dbReference type="OrthoDB" id="9781225at2"/>
<dbReference type="RefSeq" id="WP_080888129.1">
    <property type="nucleotide sequence ID" value="NZ_LT828648.1"/>
</dbReference>
<proteinExistence type="predicted"/>
<dbReference type="InterPro" id="IPR029063">
    <property type="entry name" value="SAM-dependent_MTases_sf"/>
</dbReference>
<name>A0A1W1IAD9_9BACT</name>
<dbReference type="PANTHER" id="PTHR43861">
    <property type="entry name" value="TRANS-ACONITATE 2-METHYLTRANSFERASE-RELATED"/>
    <property type="match status" value="1"/>
</dbReference>
<keyword evidence="2" id="KW-1185">Reference proteome</keyword>
<sequence length="218" mass="24785">MRQEPSAATFFNGFADTFDTIYDEKRNAFMRWVDCTFRSDMFIRYTLTFDALDNIRGQSIVDIGCGSGPYITEALKRGASLVTGIDPAPNMLTLGRLRVRNSGFADERCILVEDKFPGAPVTPHDHAIVMGVMDYVEDAASFLTALKPVVRRSAVISFPSKHWFRTPFRRVRYRLRRCPVYFYTESDIERLCKAAGFRSVEVRKIPGAGMDYHVCVKP</sequence>
<keyword evidence="1" id="KW-0808">Transferase</keyword>
<reference evidence="1 2" key="1">
    <citation type="submission" date="2017-03" db="EMBL/GenBank/DDBJ databases">
        <authorList>
            <person name="Afonso C.L."/>
            <person name="Miller P.J."/>
            <person name="Scott M.A."/>
            <person name="Spackman E."/>
            <person name="Goraichik I."/>
            <person name="Dimitrov K.M."/>
            <person name="Suarez D.L."/>
            <person name="Swayne D.E."/>
        </authorList>
    </citation>
    <scope>NUCLEOTIDE SEQUENCE [LARGE SCALE GENOMIC DNA]</scope>
    <source>
        <strain evidence="1">Genome sequencing of Nitrospira japonica strain NJ11</strain>
    </source>
</reference>
<dbReference type="AlphaFoldDB" id="A0A1W1IAD9"/>
<dbReference type="SUPFAM" id="SSF53335">
    <property type="entry name" value="S-adenosyl-L-methionine-dependent methyltransferases"/>
    <property type="match status" value="1"/>
</dbReference>
<dbReference type="Proteomes" id="UP000192042">
    <property type="component" value="Chromosome I"/>
</dbReference>
<organism evidence="1 2">
    <name type="scientific">Nitrospira japonica</name>
    <dbReference type="NCBI Taxonomy" id="1325564"/>
    <lineage>
        <taxon>Bacteria</taxon>
        <taxon>Pseudomonadati</taxon>
        <taxon>Nitrospirota</taxon>
        <taxon>Nitrospiria</taxon>
        <taxon>Nitrospirales</taxon>
        <taxon>Nitrospiraceae</taxon>
        <taxon>Nitrospira</taxon>
    </lineage>
</organism>
<dbReference type="GO" id="GO:0032259">
    <property type="term" value="P:methylation"/>
    <property type="evidence" value="ECO:0007669"/>
    <property type="project" value="UniProtKB-KW"/>
</dbReference>
<dbReference type="KEGG" id="nja:NSJP_3793"/>
<dbReference type="GO" id="GO:0008168">
    <property type="term" value="F:methyltransferase activity"/>
    <property type="evidence" value="ECO:0007669"/>
    <property type="project" value="UniProtKB-KW"/>
</dbReference>
<dbReference type="Pfam" id="PF13489">
    <property type="entry name" value="Methyltransf_23"/>
    <property type="match status" value="1"/>
</dbReference>
<evidence type="ECO:0000313" key="2">
    <source>
        <dbReference type="Proteomes" id="UP000192042"/>
    </source>
</evidence>
<dbReference type="PANTHER" id="PTHR43861:SF1">
    <property type="entry name" value="TRANS-ACONITATE 2-METHYLTRANSFERASE"/>
    <property type="match status" value="1"/>
</dbReference>
<evidence type="ECO:0000313" key="1">
    <source>
        <dbReference type="EMBL" id="SLM49960.1"/>
    </source>
</evidence>
<dbReference type="CDD" id="cd02440">
    <property type="entry name" value="AdoMet_MTases"/>
    <property type="match status" value="1"/>
</dbReference>
<keyword evidence="1" id="KW-0830">Ubiquinone</keyword>
<dbReference type="Gene3D" id="3.40.50.150">
    <property type="entry name" value="Vaccinia Virus protein VP39"/>
    <property type="match status" value="1"/>
</dbReference>
<keyword evidence="1" id="KW-0489">Methyltransferase</keyword>
<gene>
    <name evidence="1" type="ORF">NSJP_3793</name>
</gene>